<evidence type="ECO:0000313" key="4">
    <source>
        <dbReference type="Proteomes" id="UP001150907"/>
    </source>
</evidence>
<feature type="region of interest" description="Disordered" evidence="1">
    <location>
        <begin position="142"/>
        <end position="180"/>
    </location>
</feature>
<dbReference type="Proteomes" id="UP001150907">
    <property type="component" value="Unassembled WGS sequence"/>
</dbReference>
<evidence type="ECO:0000256" key="2">
    <source>
        <dbReference type="SAM" id="SignalP"/>
    </source>
</evidence>
<feature type="chain" id="PRO_5040896939" evidence="2">
    <location>
        <begin position="22"/>
        <end position="202"/>
    </location>
</feature>
<dbReference type="EMBL" id="JANBQF010000527">
    <property type="protein sequence ID" value="KAJ2000467.1"/>
    <property type="molecule type" value="Genomic_DNA"/>
</dbReference>
<gene>
    <name evidence="3" type="ORF">H4R26_004603</name>
</gene>
<accession>A0A9W8BGU2</accession>
<sequence>MQLIAILPAVAAAACLTGTCGQQQGMSRRQLLNGMGDMGNRHNSPFAAFWNQGIVPGQGFPQIGMSAYGYGLPGLGLSQYLTPDALILAGVGNGEITEHDLNNLDRQAYGFDRFKNAAAAAAAPVGGGPDPTYPGRFKSEDCDAEVPQPAANADDGRYDDGGAARRHNHHRYDSGATRSNSNNNNKCCVLPALALLAAALLA</sequence>
<evidence type="ECO:0000256" key="1">
    <source>
        <dbReference type="SAM" id="MobiDB-lite"/>
    </source>
</evidence>
<protein>
    <submittedName>
        <fullName evidence="3">Uncharacterized protein</fullName>
    </submittedName>
</protein>
<keyword evidence="4" id="KW-1185">Reference proteome</keyword>
<proteinExistence type="predicted"/>
<reference evidence="3" key="1">
    <citation type="submission" date="2022-07" db="EMBL/GenBank/DDBJ databases">
        <title>Phylogenomic reconstructions and comparative analyses of Kickxellomycotina fungi.</title>
        <authorList>
            <person name="Reynolds N.K."/>
            <person name="Stajich J.E."/>
            <person name="Barry K."/>
            <person name="Grigoriev I.V."/>
            <person name="Crous P."/>
            <person name="Smith M.E."/>
        </authorList>
    </citation>
    <scope>NUCLEOTIDE SEQUENCE</scope>
    <source>
        <strain evidence="3">IMI 214461</strain>
    </source>
</reference>
<comment type="caution">
    <text evidence="3">The sequence shown here is derived from an EMBL/GenBank/DDBJ whole genome shotgun (WGS) entry which is preliminary data.</text>
</comment>
<feature type="compositionally biased region" description="Basic and acidic residues" evidence="1">
    <location>
        <begin position="154"/>
        <end position="163"/>
    </location>
</feature>
<dbReference type="AlphaFoldDB" id="A0A9W8BGU2"/>
<dbReference type="OrthoDB" id="5558474at2759"/>
<evidence type="ECO:0000313" key="3">
    <source>
        <dbReference type="EMBL" id="KAJ2000467.1"/>
    </source>
</evidence>
<organism evidence="3 4">
    <name type="scientific">Coemansia thaxteri</name>
    <dbReference type="NCBI Taxonomy" id="2663907"/>
    <lineage>
        <taxon>Eukaryota</taxon>
        <taxon>Fungi</taxon>
        <taxon>Fungi incertae sedis</taxon>
        <taxon>Zoopagomycota</taxon>
        <taxon>Kickxellomycotina</taxon>
        <taxon>Kickxellomycetes</taxon>
        <taxon>Kickxellales</taxon>
        <taxon>Kickxellaceae</taxon>
        <taxon>Coemansia</taxon>
    </lineage>
</organism>
<keyword evidence="2" id="KW-0732">Signal</keyword>
<name>A0A9W8BGU2_9FUNG</name>
<feature type="signal peptide" evidence="2">
    <location>
        <begin position="1"/>
        <end position="21"/>
    </location>
</feature>